<sequence length="227" mass="25392">MALHQRFGFFAFVILLSFISQQSLIYALSTQDHDQMVLQPHTPPLDLSESSNRDLVMPDWSALDLYSETSNIAENFTSIITPALHFILPALTFIVDHPWILAVLLAPAMDGLLIIMGFSSELGIIPNSFASKLQSYIGNVPKNSLFSFFQKHGKRRYGMWALKRGGIWLIAAVVFVTIATILIENSVGEEKVEFVLEKIWNGTVAKWGEAPGAWFVGRDDMYLVEGL</sequence>
<dbReference type="STRING" id="1160509.A0A3N4IKQ6"/>
<dbReference type="OrthoDB" id="440424at2759"/>
<keyword evidence="1" id="KW-0812">Transmembrane</keyword>
<feature type="signal peptide" evidence="2">
    <location>
        <begin position="1"/>
        <end position="27"/>
    </location>
</feature>
<keyword evidence="1" id="KW-0472">Membrane</keyword>
<protein>
    <submittedName>
        <fullName evidence="3">Uncharacterized protein</fullName>
    </submittedName>
</protein>
<evidence type="ECO:0000313" key="3">
    <source>
        <dbReference type="EMBL" id="RPA84720.1"/>
    </source>
</evidence>
<feature type="transmembrane region" description="Helical" evidence="1">
    <location>
        <begin position="99"/>
        <end position="118"/>
    </location>
</feature>
<keyword evidence="4" id="KW-1185">Reference proteome</keyword>
<dbReference type="InterPro" id="IPR038213">
    <property type="entry name" value="IFI6/IFI27-like_sf"/>
</dbReference>
<gene>
    <name evidence="3" type="ORF">BJ508DRAFT_412475</name>
</gene>
<name>A0A3N4IKQ6_ASCIM</name>
<evidence type="ECO:0000256" key="2">
    <source>
        <dbReference type="SAM" id="SignalP"/>
    </source>
</evidence>
<proteinExistence type="predicted"/>
<accession>A0A3N4IKQ6</accession>
<dbReference type="EMBL" id="ML119657">
    <property type="protein sequence ID" value="RPA84720.1"/>
    <property type="molecule type" value="Genomic_DNA"/>
</dbReference>
<dbReference type="Proteomes" id="UP000275078">
    <property type="component" value="Unassembled WGS sequence"/>
</dbReference>
<reference evidence="3 4" key="1">
    <citation type="journal article" date="2018" name="Nat. Ecol. Evol.">
        <title>Pezizomycetes genomes reveal the molecular basis of ectomycorrhizal truffle lifestyle.</title>
        <authorList>
            <person name="Murat C."/>
            <person name="Payen T."/>
            <person name="Noel B."/>
            <person name="Kuo A."/>
            <person name="Morin E."/>
            <person name="Chen J."/>
            <person name="Kohler A."/>
            <person name="Krizsan K."/>
            <person name="Balestrini R."/>
            <person name="Da Silva C."/>
            <person name="Montanini B."/>
            <person name="Hainaut M."/>
            <person name="Levati E."/>
            <person name="Barry K.W."/>
            <person name="Belfiori B."/>
            <person name="Cichocki N."/>
            <person name="Clum A."/>
            <person name="Dockter R.B."/>
            <person name="Fauchery L."/>
            <person name="Guy J."/>
            <person name="Iotti M."/>
            <person name="Le Tacon F."/>
            <person name="Lindquist E.A."/>
            <person name="Lipzen A."/>
            <person name="Malagnac F."/>
            <person name="Mello A."/>
            <person name="Molinier V."/>
            <person name="Miyauchi S."/>
            <person name="Poulain J."/>
            <person name="Riccioni C."/>
            <person name="Rubini A."/>
            <person name="Sitrit Y."/>
            <person name="Splivallo R."/>
            <person name="Traeger S."/>
            <person name="Wang M."/>
            <person name="Zifcakova L."/>
            <person name="Wipf D."/>
            <person name="Zambonelli A."/>
            <person name="Paolocci F."/>
            <person name="Nowrousian M."/>
            <person name="Ottonello S."/>
            <person name="Baldrian P."/>
            <person name="Spatafora J.W."/>
            <person name="Henrissat B."/>
            <person name="Nagy L.G."/>
            <person name="Aury J.M."/>
            <person name="Wincker P."/>
            <person name="Grigoriev I.V."/>
            <person name="Bonfante P."/>
            <person name="Martin F.M."/>
        </authorList>
    </citation>
    <scope>NUCLEOTIDE SEQUENCE [LARGE SCALE GENOMIC DNA]</scope>
    <source>
        <strain evidence="3 4">RN42</strain>
    </source>
</reference>
<dbReference type="Gene3D" id="6.10.110.10">
    <property type="match status" value="1"/>
</dbReference>
<feature type="chain" id="PRO_5018011986" evidence="2">
    <location>
        <begin position="28"/>
        <end position="227"/>
    </location>
</feature>
<keyword evidence="1" id="KW-1133">Transmembrane helix</keyword>
<feature type="transmembrane region" description="Helical" evidence="1">
    <location>
        <begin position="165"/>
        <end position="183"/>
    </location>
</feature>
<evidence type="ECO:0000256" key="1">
    <source>
        <dbReference type="SAM" id="Phobius"/>
    </source>
</evidence>
<dbReference type="AlphaFoldDB" id="A0A3N4IKQ6"/>
<organism evidence="3 4">
    <name type="scientific">Ascobolus immersus RN42</name>
    <dbReference type="NCBI Taxonomy" id="1160509"/>
    <lineage>
        <taxon>Eukaryota</taxon>
        <taxon>Fungi</taxon>
        <taxon>Dikarya</taxon>
        <taxon>Ascomycota</taxon>
        <taxon>Pezizomycotina</taxon>
        <taxon>Pezizomycetes</taxon>
        <taxon>Pezizales</taxon>
        <taxon>Ascobolaceae</taxon>
        <taxon>Ascobolus</taxon>
    </lineage>
</organism>
<evidence type="ECO:0000313" key="4">
    <source>
        <dbReference type="Proteomes" id="UP000275078"/>
    </source>
</evidence>
<keyword evidence="2" id="KW-0732">Signal</keyword>